<evidence type="ECO:0000313" key="2">
    <source>
        <dbReference type="Proteomes" id="UP000611723"/>
    </source>
</evidence>
<comment type="caution">
    <text evidence="1">The sequence shown here is derived from an EMBL/GenBank/DDBJ whole genome shotgun (WGS) entry which is preliminary data.</text>
</comment>
<dbReference type="AlphaFoldDB" id="A0A934WW77"/>
<dbReference type="Gene3D" id="3.30.1330.30">
    <property type="match status" value="1"/>
</dbReference>
<dbReference type="Pfam" id="PF18845">
    <property type="entry name" value="baeRF_family3"/>
    <property type="match status" value="1"/>
</dbReference>
<dbReference type="InterPro" id="IPR029064">
    <property type="entry name" value="Ribosomal_eL30-like_sf"/>
</dbReference>
<accession>A0A934WW77</accession>
<evidence type="ECO:0000313" key="1">
    <source>
        <dbReference type="EMBL" id="MBK6264092.1"/>
    </source>
</evidence>
<dbReference type="EMBL" id="JAEQBW010000001">
    <property type="protein sequence ID" value="MBK6264092.1"/>
    <property type="molecule type" value="Genomic_DNA"/>
</dbReference>
<keyword evidence="2" id="KW-1185">Reference proteome</keyword>
<proteinExistence type="predicted"/>
<evidence type="ECO:0008006" key="3">
    <source>
        <dbReference type="Google" id="ProtNLM"/>
    </source>
</evidence>
<sequence>MEILRKEMLEDLKAEHTAPCISLYLPTHKTSPGRLKDPINYKNLLKQLEQSLRQKYSVDETKSFLKPFEELADNEDFWIHTTEGLAVFSSPDFFKTIVLQMPIKEQLIVSDSFFTKPLRNYLQTKDRFQVLAINLFEIRLFEGNRHSLSEVALHPSVAKDMEEALLDDELEDRNKRLTVASYGGVGIGSVAMRHGHGHKKDKSEKYIERFFRVVSEDIELYHSKPTGLPLLLAALPEHHHLFREVNKNPLLMKEKIEIDPFGVPVEKLSEMAWKVIEPNYLSTIENLMAEFEEANGKGAGSINLEEIGKAMALGQIHKLLVANDTTIGGKVEDKTTGTLKTGDIEDPEVGDLTDEIAEIVMDKGGEVIVIPKEKMPNQAGLAAIYRYKL</sequence>
<dbReference type="InterPro" id="IPR041289">
    <property type="entry name" value="Bact_RF_family3"/>
</dbReference>
<name>A0A934WW77_9BACT</name>
<dbReference type="SUPFAM" id="SSF55315">
    <property type="entry name" value="L30e-like"/>
    <property type="match status" value="1"/>
</dbReference>
<gene>
    <name evidence="1" type="ORF">JKA74_03505</name>
</gene>
<dbReference type="RefSeq" id="WP_201429767.1">
    <property type="nucleotide sequence ID" value="NZ_JAEQBW010000001.1"/>
</dbReference>
<dbReference type="Proteomes" id="UP000611723">
    <property type="component" value="Unassembled WGS sequence"/>
</dbReference>
<organism evidence="1 2">
    <name type="scientific">Marivirga aurantiaca</name>
    <dbReference type="NCBI Taxonomy" id="2802615"/>
    <lineage>
        <taxon>Bacteria</taxon>
        <taxon>Pseudomonadati</taxon>
        <taxon>Bacteroidota</taxon>
        <taxon>Cytophagia</taxon>
        <taxon>Cytophagales</taxon>
        <taxon>Marivirgaceae</taxon>
        <taxon>Marivirga</taxon>
    </lineage>
</organism>
<reference evidence="1" key="1">
    <citation type="submission" date="2021-01" db="EMBL/GenBank/DDBJ databases">
        <title>Marivirga aurantiaca sp. nov., isolated from intertidal surface sediments.</title>
        <authorList>
            <person name="Zhang M."/>
        </authorList>
    </citation>
    <scope>NUCLEOTIDE SEQUENCE</scope>
    <source>
        <strain evidence="1">S37H4</strain>
    </source>
</reference>
<protein>
    <recommendedName>
        <fullName evidence="3">eRF1 domain-containing protein</fullName>
    </recommendedName>
</protein>